<keyword evidence="5" id="KW-0547">Nucleotide-binding</keyword>
<dbReference type="EC" id="2.7.13.3" evidence="2"/>
<evidence type="ECO:0000256" key="7">
    <source>
        <dbReference type="ARBA" id="ARBA00022840"/>
    </source>
</evidence>
<evidence type="ECO:0000259" key="9">
    <source>
        <dbReference type="Pfam" id="PF13581"/>
    </source>
</evidence>
<dbReference type="GO" id="GO:0005524">
    <property type="term" value="F:ATP binding"/>
    <property type="evidence" value="ECO:0007669"/>
    <property type="project" value="UniProtKB-KW"/>
</dbReference>
<keyword evidence="11" id="KW-1185">Reference proteome</keyword>
<evidence type="ECO:0000256" key="4">
    <source>
        <dbReference type="ARBA" id="ARBA00022679"/>
    </source>
</evidence>
<dbReference type="Proteomes" id="UP000557392">
    <property type="component" value="Unassembled WGS sequence"/>
</dbReference>
<comment type="catalytic activity">
    <reaction evidence="1">
        <text>ATP + protein L-histidine = ADP + protein N-phospho-L-histidine.</text>
        <dbReference type="EC" id="2.7.13.3"/>
    </reaction>
</comment>
<dbReference type="InterPro" id="IPR011495">
    <property type="entry name" value="Sig_transdc_His_kin_sub2_dim/P"/>
</dbReference>
<dbReference type="PANTHER" id="PTHR41523:SF8">
    <property type="entry name" value="ETHYLENE RESPONSE SENSOR PROTEIN"/>
    <property type="match status" value="1"/>
</dbReference>
<protein>
    <recommendedName>
        <fullName evidence="2">histidine kinase</fullName>
        <ecNumber evidence="2">2.7.13.3</ecNumber>
    </recommendedName>
</protein>
<reference evidence="10 11" key="1">
    <citation type="submission" date="2020-08" db="EMBL/GenBank/DDBJ databases">
        <title>Genomic Encyclopedia of Type Strains, Phase IV (KMG-IV): sequencing the most valuable type-strain genomes for metagenomic binning, comparative biology and taxonomic classification.</title>
        <authorList>
            <person name="Goeker M."/>
        </authorList>
    </citation>
    <scope>NUCLEOTIDE SEQUENCE [LARGE SCALE GENOMIC DNA]</scope>
    <source>
        <strain evidence="10 11">DSM 101806</strain>
    </source>
</reference>
<evidence type="ECO:0000256" key="2">
    <source>
        <dbReference type="ARBA" id="ARBA00012438"/>
    </source>
</evidence>
<keyword evidence="6 10" id="KW-0418">Kinase</keyword>
<dbReference type="GO" id="GO:0004673">
    <property type="term" value="F:protein histidine kinase activity"/>
    <property type="evidence" value="ECO:0007669"/>
    <property type="project" value="UniProtKB-EC"/>
</dbReference>
<dbReference type="SUPFAM" id="SSF55874">
    <property type="entry name" value="ATPase domain of HSP90 chaperone/DNA topoisomerase II/histidine kinase"/>
    <property type="match status" value="1"/>
</dbReference>
<feature type="domain" description="Histidine kinase/HSP90-like ATPase" evidence="9">
    <location>
        <begin position="113"/>
        <end position="173"/>
    </location>
</feature>
<organism evidence="10 11">
    <name type="scientific">Sphingomonas kyeonggiensis</name>
    <dbReference type="NCBI Taxonomy" id="1268553"/>
    <lineage>
        <taxon>Bacteria</taxon>
        <taxon>Pseudomonadati</taxon>
        <taxon>Pseudomonadota</taxon>
        <taxon>Alphaproteobacteria</taxon>
        <taxon>Sphingomonadales</taxon>
        <taxon>Sphingomonadaceae</taxon>
        <taxon>Sphingomonas</taxon>
    </lineage>
</organism>
<evidence type="ECO:0000256" key="5">
    <source>
        <dbReference type="ARBA" id="ARBA00022741"/>
    </source>
</evidence>
<keyword evidence="7" id="KW-0067">ATP-binding</keyword>
<evidence type="ECO:0000256" key="3">
    <source>
        <dbReference type="ARBA" id="ARBA00022553"/>
    </source>
</evidence>
<dbReference type="AlphaFoldDB" id="A0A7W6NXN8"/>
<feature type="domain" description="Signal transduction histidine kinase subgroup 2 dimerisation and phosphoacceptor" evidence="8">
    <location>
        <begin position="29"/>
        <end position="100"/>
    </location>
</feature>
<evidence type="ECO:0000313" key="10">
    <source>
        <dbReference type="EMBL" id="MBB4098754.1"/>
    </source>
</evidence>
<sequence length="217" mass="23207">MLDMATPFADSGTTIEILPAAPQVSETDEMNHRIANSLQLLSAMVSVEARGIADPAAQAALDMTQRRIAAVASVHRQLYQAHETRMVDLRAYLESLAADLEAGATGRPVRVDATAVSVRSDEATSIGIIVSELVTNAFKYAYAPGAPGTVRVMLRSLPMGGYMVEVSDRGRGRLADTIRGSGFGSRLIELMAARLNARCSYHDAQPGTRCLLFVGAR</sequence>
<dbReference type="EMBL" id="JACIEH010000002">
    <property type="protein sequence ID" value="MBB4098754.1"/>
    <property type="molecule type" value="Genomic_DNA"/>
</dbReference>
<evidence type="ECO:0000259" key="8">
    <source>
        <dbReference type="Pfam" id="PF07568"/>
    </source>
</evidence>
<dbReference type="PANTHER" id="PTHR41523">
    <property type="entry name" value="TWO-COMPONENT SYSTEM SENSOR PROTEIN"/>
    <property type="match status" value="1"/>
</dbReference>
<proteinExistence type="predicted"/>
<dbReference type="RefSeq" id="WP_183997798.1">
    <property type="nucleotide sequence ID" value="NZ_JACIEH010000002.1"/>
</dbReference>
<keyword evidence="3" id="KW-0597">Phosphoprotein</keyword>
<dbReference type="Pfam" id="PF13581">
    <property type="entry name" value="HATPase_c_2"/>
    <property type="match status" value="1"/>
</dbReference>
<name>A0A7W6NXN8_9SPHN</name>
<dbReference type="Gene3D" id="3.30.565.10">
    <property type="entry name" value="Histidine kinase-like ATPase, C-terminal domain"/>
    <property type="match status" value="1"/>
</dbReference>
<evidence type="ECO:0000256" key="6">
    <source>
        <dbReference type="ARBA" id="ARBA00022777"/>
    </source>
</evidence>
<dbReference type="Pfam" id="PF07568">
    <property type="entry name" value="HisKA_2"/>
    <property type="match status" value="1"/>
</dbReference>
<evidence type="ECO:0000313" key="11">
    <source>
        <dbReference type="Proteomes" id="UP000557392"/>
    </source>
</evidence>
<accession>A0A7W6NXN8</accession>
<keyword evidence="4" id="KW-0808">Transferase</keyword>
<evidence type="ECO:0000256" key="1">
    <source>
        <dbReference type="ARBA" id="ARBA00000085"/>
    </source>
</evidence>
<dbReference type="InterPro" id="IPR036890">
    <property type="entry name" value="HATPase_C_sf"/>
</dbReference>
<comment type="caution">
    <text evidence="10">The sequence shown here is derived from an EMBL/GenBank/DDBJ whole genome shotgun (WGS) entry which is preliminary data.</text>
</comment>
<gene>
    <name evidence="10" type="ORF">GGR46_002318</name>
</gene>
<dbReference type="InterPro" id="IPR003594">
    <property type="entry name" value="HATPase_dom"/>
</dbReference>